<reference evidence="3" key="1">
    <citation type="journal article" date="2011" name="Nat. Biotechnol.">
        <title>The genomic sequence of the Chinese hamster ovary (CHO)-K1 cell line.</title>
        <authorList>
            <person name="Xu X."/>
            <person name="Nagarajan H."/>
            <person name="Lewis N.E."/>
            <person name="Pan S."/>
            <person name="Cai Z."/>
            <person name="Liu X."/>
            <person name="Chen W."/>
            <person name="Xie M."/>
            <person name="Wang W."/>
            <person name="Hammond S."/>
            <person name="Andersen M.R."/>
            <person name="Neff N."/>
            <person name="Passarelli B."/>
            <person name="Koh W."/>
            <person name="Fan H.C."/>
            <person name="Wang J."/>
            <person name="Gui Y."/>
            <person name="Lee K.H."/>
            <person name="Betenbaugh M.J."/>
            <person name="Quake S.R."/>
            <person name="Famili I."/>
            <person name="Palsson B.O."/>
            <person name="Wang J."/>
        </authorList>
    </citation>
    <scope>NUCLEOTIDE SEQUENCE [LARGE SCALE GENOMIC DNA]</scope>
    <source>
        <strain evidence="3">CHO K1 cell line</strain>
    </source>
</reference>
<gene>
    <name evidence="2" type="ORF">I79_024432</name>
</gene>
<protein>
    <submittedName>
        <fullName evidence="2">Uncharacterized protein</fullName>
    </submittedName>
</protein>
<dbReference type="EMBL" id="JH003684">
    <property type="protein sequence ID" value="EGW08807.1"/>
    <property type="molecule type" value="Genomic_DNA"/>
</dbReference>
<proteinExistence type="predicted"/>
<feature type="region of interest" description="Disordered" evidence="1">
    <location>
        <begin position="25"/>
        <end position="54"/>
    </location>
</feature>
<dbReference type="InParanoid" id="G3IKN0"/>
<dbReference type="AlphaFoldDB" id="G3IKN0"/>
<organism evidence="2 3">
    <name type="scientific">Cricetulus griseus</name>
    <name type="common">Chinese hamster</name>
    <name type="synonym">Cricetulus barabensis griseus</name>
    <dbReference type="NCBI Taxonomy" id="10029"/>
    <lineage>
        <taxon>Eukaryota</taxon>
        <taxon>Metazoa</taxon>
        <taxon>Chordata</taxon>
        <taxon>Craniata</taxon>
        <taxon>Vertebrata</taxon>
        <taxon>Euteleostomi</taxon>
        <taxon>Mammalia</taxon>
        <taxon>Eutheria</taxon>
        <taxon>Euarchontoglires</taxon>
        <taxon>Glires</taxon>
        <taxon>Rodentia</taxon>
        <taxon>Myomorpha</taxon>
        <taxon>Muroidea</taxon>
        <taxon>Cricetidae</taxon>
        <taxon>Cricetinae</taxon>
        <taxon>Cricetulus</taxon>
    </lineage>
</organism>
<evidence type="ECO:0000313" key="3">
    <source>
        <dbReference type="Proteomes" id="UP000001075"/>
    </source>
</evidence>
<sequence length="54" mass="5680">MASLLSGSLSSLEGRCWRLACLLKPTGSHKSDPSSHTTAGLGPGPTWGSQWQQL</sequence>
<accession>G3IKN0</accession>
<dbReference type="Proteomes" id="UP000001075">
    <property type="component" value="Unassembled WGS sequence"/>
</dbReference>
<name>G3IKN0_CRIGR</name>
<evidence type="ECO:0000313" key="2">
    <source>
        <dbReference type="EMBL" id="EGW08807.1"/>
    </source>
</evidence>
<dbReference type="GlyGen" id="G3IKN0">
    <property type="glycosylation" value="1 site"/>
</dbReference>
<evidence type="ECO:0000256" key="1">
    <source>
        <dbReference type="SAM" id="MobiDB-lite"/>
    </source>
</evidence>